<dbReference type="SUPFAM" id="SSF47226">
    <property type="entry name" value="Histidine-containing phosphotransfer domain, HPT domain"/>
    <property type="match status" value="1"/>
</dbReference>
<dbReference type="GO" id="GO:0043424">
    <property type="term" value="F:protein histidine kinase binding"/>
    <property type="evidence" value="ECO:0007669"/>
    <property type="project" value="InterPro"/>
</dbReference>
<dbReference type="GO" id="GO:0000160">
    <property type="term" value="P:phosphorelay signal transduction system"/>
    <property type="evidence" value="ECO:0007669"/>
    <property type="project" value="InterPro"/>
</dbReference>
<protein>
    <submittedName>
        <fullName evidence="3">Hpt domain-containing protein</fullName>
    </submittedName>
</protein>
<dbReference type="PANTHER" id="PTHR28242:SF52">
    <property type="entry name" value="PHOSPHORELAY INTERMEDIATE PROTEIN YPD1"/>
    <property type="match status" value="1"/>
</dbReference>
<comment type="caution">
    <text evidence="3">The sequence shown here is derived from an EMBL/GenBank/DDBJ whole genome shotgun (WGS) entry which is preliminary data.</text>
</comment>
<dbReference type="EMBL" id="VBPA01000430">
    <property type="protein sequence ID" value="TMQ67862.1"/>
    <property type="molecule type" value="Genomic_DNA"/>
</dbReference>
<feature type="modified residue" description="Phosphohistidine" evidence="1">
    <location>
        <position position="78"/>
    </location>
</feature>
<dbReference type="Gene3D" id="1.20.120.160">
    <property type="entry name" value="HPT domain"/>
    <property type="match status" value="1"/>
</dbReference>
<accession>A0A538TW56</accession>
<dbReference type="CDD" id="cd00088">
    <property type="entry name" value="HPT"/>
    <property type="match status" value="1"/>
</dbReference>
<dbReference type="Pfam" id="PF01627">
    <property type="entry name" value="Hpt"/>
    <property type="match status" value="1"/>
</dbReference>
<feature type="non-terminal residue" evidence="3">
    <location>
        <position position="1"/>
    </location>
</feature>
<evidence type="ECO:0000313" key="4">
    <source>
        <dbReference type="Proteomes" id="UP000319836"/>
    </source>
</evidence>
<dbReference type="PANTHER" id="PTHR28242">
    <property type="entry name" value="PHOSPHORELAY INTERMEDIATE PROTEIN YPD1"/>
    <property type="match status" value="1"/>
</dbReference>
<sequence>QLFAQLPRLSGERPRNAPSLKEPFLVFDREHLRTVCDGDAAFEREVVGSFLDSAGGLMARMATALEAADVPGIRAAAHALKGSSRSIGAPALGDACADLEASVVGGDLSSAARTLDRVQRQYQLLVAELVAHLGSTDAAA</sequence>
<evidence type="ECO:0000259" key="2">
    <source>
        <dbReference type="PROSITE" id="PS50894"/>
    </source>
</evidence>
<evidence type="ECO:0000313" key="3">
    <source>
        <dbReference type="EMBL" id="TMQ67862.1"/>
    </source>
</evidence>
<dbReference type="Proteomes" id="UP000319836">
    <property type="component" value="Unassembled WGS sequence"/>
</dbReference>
<dbReference type="GO" id="GO:0009927">
    <property type="term" value="F:histidine phosphotransfer kinase activity"/>
    <property type="evidence" value="ECO:0007669"/>
    <property type="project" value="InterPro"/>
</dbReference>
<organism evidence="3 4">
    <name type="scientific">Eiseniibacteriota bacterium</name>
    <dbReference type="NCBI Taxonomy" id="2212470"/>
    <lineage>
        <taxon>Bacteria</taxon>
        <taxon>Candidatus Eiseniibacteriota</taxon>
    </lineage>
</organism>
<dbReference type="GO" id="GO:0005737">
    <property type="term" value="C:cytoplasm"/>
    <property type="evidence" value="ECO:0007669"/>
    <property type="project" value="TreeGrafter"/>
</dbReference>
<dbReference type="InterPro" id="IPR036641">
    <property type="entry name" value="HPT_dom_sf"/>
</dbReference>
<keyword evidence="1" id="KW-0597">Phosphoprotein</keyword>
<proteinExistence type="predicted"/>
<dbReference type="AlphaFoldDB" id="A0A538TW56"/>
<name>A0A538TW56_UNCEI</name>
<dbReference type="InterPro" id="IPR008207">
    <property type="entry name" value="Sig_transdc_His_kin_Hpt_dom"/>
</dbReference>
<evidence type="ECO:0000256" key="1">
    <source>
        <dbReference type="PROSITE-ProRule" id="PRU00110"/>
    </source>
</evidence>
<feature type="domain" description="HPt" evidence="2">
    <location>
        <begin position="39"/>
        <end position="132"/>
    </location>
</feature>
<gene>
    <name evidence="3" type="ORF">E6K80_14860</name>
</gene>
<dbReference type="PROSITE" id="PS50894">
    <property type="entry name" value="HPT"/>
    <property type="match status" value="1"/>
</dbReference>
<dbReference type="InterPro" id="IPR045871">
    <property type="entry name" value="AHP1-5/YPD1"/>
</dbReference>
<reference evidence="3 4" key="1">
    <citation type="journal article" date="2019" name="Nat. Microbiol.">
        <title>Mediterranean grassland soil C-N compound turnover is dependent on rainfall and depth, and is mediated by genomically divergent microorganisms.</title>
        <authorList>
            <person name="Diamond S."/>
            <person name="Andeer P.F."/>
            <person name="Li Z."/>
            <person name="Crits-Christoph A."/>
            <person name="Burstein D."/>
            <person name="Anantharaman K."/>
            <person name="Lane K.R."/>
            <person name="Thomas B.C."/>
            <person name="Pan C."/>
            <person name="Northen T.R."/>
            <person name="Banfield J.F."/>
        </authorList>
    </citation>
    <scope>NUCLEOTIDE SEQUENCE [LARGE SCALE GENOMIC DNA]</scope>
    <source>
        <strain evidence="3">WS_10</strain>
    </source>
</reference>